<feature type="non-terminal residue" evidence="2">
    <location>
        <position position="162"/>
    </location>
</feature>
<keyword evidence="1" id="KW-0812">Transmembrane</keyword>
<keyword evidence="1" id="KW-0472">Membrane</keyword>
<accession>A0A3S1B937</accession>
<keyword evidence="1" id="KW-1133">Transmembrane helix</keyword>
<dbReference type="EMBL" id="RQTK01000274">
    <property type="protein sequence ID" value="RUS82724.1"/>
    <property type="molecule type" value="Genomic_DNA"/>
</dbReference>
<feature type="non-terminal residue" evidence="2">
    <location>
        <position position="1"/>
    </location>
</feature>
<evidence type="ECO:0000313" key="2">
    <source>
        <dbReference type="EMBL" id="RUS82724.1"/>
    </source>
</evidence>
<dbReference type="STRING" id="188477.A0A3S1B937"/>
<comment type="caution">
    <text evidence="2">The sequence shown here is derived from an EMBL/GenBank/DDBJ whole genome shotgun (WGS) entry which is preliminary data.</text>
</comment>
<organism evidence="2 3">
    <name type="scientific">Elysia chlorotica</name>
    <name type="common">Eastern emerald elysia</name>
    <name type="synonym">Sea slug</name>
    <dbReference type="NCBI Taxonomy" id="188477"/>
    <lineage>
        <taxon>Eukaryota</taxon>
        <taxon>Metazoa</taxon>
        <taxon>Spiralia</taxon>
        <taxon>Lophotrochozoa</taxon>
        <taxon>Mollusca</taxon>
        <taxon>Gastropoda</taxon>
        <taxon>Heterobranchia</taxon>
        <taxon>Euthyneura</taxon>
        <taxon>Panpulmonata</taxon>
        <taxon>Sacoglossa</taxon>
        <taxon>Placobranchoidea</taxon>
        <taxon>Plakobranchidae</taxon>
        <taxon>Elysia</taxon>
    </lineage>
</organism>
<dbReference type="InterPro" id="IPR038900">
    <property type="entry name" value="TMC"/>
</dbReference>
<dbReference type="PANTHER" id="PTHR23302">
    <property type="entry name" value="TRANSMEMBRANE CHANNEL-RELATED"/>
    <property type="match status" value="1"/>
</dbReference>
<dbReference type="Proteomes" id="UP000271974">
    <property type="component" value="Unassembled WGS sequence"/>
</dbReference>
<dbReference type="OrthoDB" id="1936208at2759"/>
<dbReference type="AlphaFoldDB" id="A0A3S1B937"/>
<feature type="transmembrane region" description="Helical" evidence="1">
    <location>
        <begin position="43"/>
        <end position="61"/>
    </location>
</feature>
<proteinExistence type="predicted"/>
<protein>
    <submittedName>
        <fullName evidence="2">Uncharacterized protein</fullName>
    </submittedName>
</protein>
<dbReference type="GO" id="GO:0008381">
    <property type="term" value="F:mechanosensitive monoatomic ion channel activity"/>
    <property type="evidence" value="ECO:0007669"/>
    <property type="project" value="TreeGrafter"/>
</dbReference>
<evidence type="ECO:0000313" key="3">
    <source>
        <dbReference type="Proteomes" id="UP000271974"/>
    </source>
</evidence>
<gene>
    <name evidence="2" type="ORF">EGW08_009504</name>
</gene>
<reference evidence="2 3" key="1">
    <citation type="submission" date="2019-01" db="EMBL/GenBank/DDBJ databases">
        <title>A draft genome assembly of the solar-powered sea slug Elysia chlorotica.</title>
        <authorList>
            <person name="Cai H."/>
            <person name="Li Q."/>
            <person name="Fang X."/>
            <person name="Li J."/>
            <person name="Curtis N.E."/>
            <person name="Altenburger A."/>
            <person name="Shibata T."/>
            <person name="Feng M."/>
            <person name="Maeda T."/>
            <person name="Schwartz J.A."/>
            <person name="Shigenobu S."/>
            <person name="Lundholm N."/>
            <person name="Nishiyama T."/>
            <person name="Yang H."/>
            <person name="Hasebe M."/>
            <person name="Li S."/>
            <person name="Pierce S.K."/>
            <person name="Wang J."/>
        </authorList>
    </citation>
    <scope>NUCLEOTIDE SEQUENCE [LARGE SCALE GENOMIC DNA]</scope>
    <source>
        <strain evidence="2">EC2010</strain>
        <tissue evidence="2">Whole organism of an adult</tissue>
    </source>
</reference>
<evidence type="ECO:0000256" key="1">
    <source>
        <dbReference type="SAM" id="Phobius"/>
    </source>
</evidence>
<keyword evidence="3" id="KW-1185">Reference proteome</keyword>
<dbReference type="GO" id="GO:0005886">
    <property type="term" value="C:plasma membrane"/>
    <property type="evidence" value="ECO:0007669"/>
    <property type="project" value="InterPro"/>
</dbReference>
<dbReference type="PANTHER" id="PTHR23302:SF24">
    <property type="entry name" value="TMC DOMAIN-CONTAINING PROTEIN"/>
    <property type="match status" value="1"/>
</dbReference>
<sequence>KVQNCFACLTDTWDQFNFWSQQFKEIEGRFGIATSTYFRFTRWLVKVNFLVFFLFLCFLYIPQLSYDSIFKEPYVPPANQTGSYEDLMFRCSNTYNAHIRNVTKSSDSIDIFLDLAQGTGFLENTMLFYGYYSNLSFWRPGEEGREFSVNYNMGLGYLLTVG</sequence>
<name>A0A3S1B937_ELYCH</name>